<evidence type="ECO:0000256" key="1">
    <source>
        <dbReference type="SAM" id="SignalP"/>
    </source>
</evidence>
<proteinExistence type="predicted"/>
<keyword evidence="3" id="KW-1185">Reference proteome</keyword>
<dbReference type="AlphaFoldDB" id="A0A182IH63"/>
<evidence type="ECO:0000313" key="3">
    <source>
        <dbReference type="Proteomes" id="UP000075840"/>
    </source>
</evidence>
<dbReference type="VEuPathDB" id="VectorBase:AARA014798"/>
<keyword evidence="1" id="KW-0732">Signal</keyword>
<feature type="chain" id="PRO_5047318823" evidence="1">
    <location>
        <begin position="18"/>
        <end position="101"/>
    </location>
</feature>
<accession>A0A182IH63</accession>
<dbReference type="EMBL" id="APCN01003368">
    <property type="status" value="NOT_ANNOTATED_CDS"/>
    <property type="molecule type" value="Genomic_DNA"/>
</dbReference>
<feature type="signal peptide" evidence="1">
    <location>
        <begin position="1"/>
        <end position="17"/>
    </location>
</feature>
<sequence length="101" mass="11631">MLLLFGAIFFFESVCVCFPFAPQPFRFLPFCPVGSHDRTRFILFECAHTLLCFLRPPFYLCFLPRAAAVKFAFSALHNYNCSLAHTLCDHNKTTTTFAHTR</sequence>
<organism evidence="2 3">
    <name type="scientific">Anopheles arabiensis</name>
    <name type="common">Mosquito</name>
    <dbReference type="NCBI Taxonomy" id="7173"/>
    <lineage>
        <taxon>Eukaryota</taxon>
        <taxon>Metazoa</taxon>
        <taxon>Ecdysozoa</taxon>
        <taxon>Arthropoda</taxon>
        <taxon>Hexapoda</taxon>
        <taxon>Insecta</taxon>
        <taxon>Pterygota</taxon>
        <taxon>Neoptera</taxon>
        <taxon>Endopterygota</taxon>
        <taxon>Diptera</taxon>
        <taxon>Nematocera</taxon>
        <taxon>Culicoidea</taxon>
        <taxon>Culicidae</taxon>
        <taxon>Anophelinae</taxon>
        <taxon>Anopheles</taxon>
    </lineage>
</organism>
<evidence type="ECO:0000313" key="2">
    <source>
        <dbReference type="EnsemblMetazoa" id="AARA014798-PA"/>
    </source>
</evidence>
<dbReference type="Proteomes" id="UP000075840">
    <property type="component" value="Unassembled WGS sequence"/>
</dbReference>
<protein>
    <submittedName>
        <fullName evidence="2">Uncharacterized protein</fullName>
    </submittedName>
</protein>
<name>A0A182IH63_ANOAR</name>
<reference evidence="2" key="1">
    <citation type="submission" date="2022-08" db="UniProtKB">
        <authorList>
            <consortium name="EnsemblMetazoa"/>
        </authorList>
    </citation>
    <scope>IDENTIFICATION</scope>
    <source>
        <strain evidence="2">Dongola</strain>
    </source>
</reference>
<dbReference type="EnsemblMetazoa" id="AARA014798-RA">
    <property type="protein sequence ID" value="AARA014798-PA"/>
    <property type="gene ID" value="AARA014798"/>
</dbReference>